<reference evidence="1 2" key="1">
    <citation type="submission" date="2019-11" db="EMBL/GenBank/DDBJ databases">
        <title>Draft genome of Amycolatopsis RM579.</title>
        <authorList>
            <person name="Duangmal K."/>
            <person name="Mingma R."/>
        </authorList>
    </citation>
    <scope>NUCLEOTIDE SEQUENCE [LARGE SCALE GENOMIC DNA]</scope>
    <source>
        <strain evidence="1 2">RM579</strain>
    </source>
</reference>
<evidence type="ECO:0000313" key="1">
    <source>
        <dbReference type="EMBL" id="MTD57158.1"/>
    </source>
</evidence>
<dbReference type="EMBL" id="WMBA01000044">
    <property type="protein sequence ID" value="MTD57158.1"/>
    <property type="molecule type" value="Genomic_DNA"/>
</dbReference>
<proteinExistence type="predicted"/>
<keyword evidence="2" id="KW-1185">Reference proteome</keyword>
<gene>
    <name evidence="1" type="ORF">GKO32_24725</name>
</gene>
<dbReference type="OrthoDB" id="9991892at2"/>
<dbReference type="AlphaFoldDB" id="A0A6N7YZ28"/>
<protein>
    <submittedName>
        <fullName evidence="1">Uncharacterized protein</fullName>
    </submittedName>
</protein>
<dbReference type="RefSeq" id="WP_154759299.1">
    <property type="nucleotide sequence ID" value="NZ_WMBA01000044.1"/>
</dbReference>
<sequence length="344" mass="37277">MTEETEDQRLLRTMLAASDTCVTATWENDLDTVHTVLLDVSSEQSPLLILLLRHWAYLLGEFSHGELPGALVAGPVDDFDLELADLVLAGGIDVGDLVAEILSRGTTRDNVTRDATFGTMLAGHGEDAKATTVMHLLGAAAAHDEDQMRATLAVVDVWDRADQQQLALMLLRMVAQDLPRTVVPSRYVRLMAALTAVMVSIDRQDLLDLATPLTRLVALYWARQELEELVLAHATVSHLGLAFSSRPARATAAMILARLLGRAYNPGEPVTSTHGSVTHSDASTLSPDLDQLATVEIISCRLIARAAAGETATIPDMFGELTGHDEAQELCVLMFLTRWVAHVT</sequence>
<evidence type="ECO:0000313" key="2">
    <source>
        <dbReference type="Proteomes" id="UP000440096"/>
    </source>
</evidence>
<organism evidence="1 2">
    <name type="scientific">Amycolatopsis pithecellobii</name>
    <dbReference type="NCBI Taxonomy" id="664692"/>
    <lineage>
        <taxon>Bacteria</taxon>
        <taxon>Bacillati</taxon>
        <taxon>Actinomycetota</taxon>
        <taxon>Actinomycetes</taxon>
        <taxon>Pseudonocardiales</taxon>
        <taxon>Pseudonocardiaceae</taxon>
        <taxon>Amycolatopsis</taxon>
    </lineage>
</organism>
<dbReference type="Proteomes" id="UP000440096">
    <property type="component" value="Unassembled WGS sequence"/>
</dbReference>
<accession>A0A6N7YZ28</accession>
<comment type="caution">
    <text evidence="1">The sequence shown here is derived from an EMBL/GenBank/DDBJ whole genome shotgun (WGS) entry which is preliminary data.</text>
</comment>
<name>A0A6N7YZ28_9PSEU</name>